<dbReference type="AlphaFoldDB" id="A0A4Q0Q9F2"/>
<evidence type="ECO:0000313" key="2">
    <source>
        <dbReference type="Proteomes" id="UP000290174"/>
    </source>
</evidence>
<reference evidence="1 2" key="1">
    <citation type="submission" date="2018-11" db="EMBL/GenBank/DDBJ databases">
        <title>Bradyrhizobium sp. nov., isolated from effective nodules of peanut in China.</title>
        <authorList>
            <person name="Li Y."/>
        </authorList>
    </citation>
    <scope>NUCLEOTIDE SEQUENCE [LARGE SCALE GENOMIC DNA]</scope>
    <source>
        <strain evidence="1 2">CCBAU 51770</strain>
    </source>
</reference>
<comment type="caution">
    <text evidence="1">The sequence shown here is derived from an EMBL/GenBank/DDBJ whole genome shotgun (WGS) entry which is preliminary data.</text>
</comment>
<proteinExistence type="predicted"/>
<sequence length="66" mass="7552">MRHSDSHCEWIAHAACLFWKFSYKFIGMDRGDAAALPHRTLERHLKIDDLQLVLDERSACVPIASA</sequence>
<name>A0A4Q0Q9F2_9BRAD</name>
<organism evidence="1 2">
    <name type="scientific">Bradyrhizobium zhanjiangense</name>
    <dbReference type="NCBI Taxonomy" id="1325107"/>
    <lineage>
        <taxon>Bacteria</taxon>
        <taxon>Pseudomonadati</taxon>
        <taxon>Pseudomonadota</taxon>
        <taxon>Alphaproteobacteria</taxon>
        <taxon>Hyphomicrobiales</taxon>
        <taxon>Nitrobacteraceae</taxon>
        <taxon>Bradyrhizobium</taxon>
    </lineage>
</organism>
<gene>
    <name evidence="1" type="ORF">EAS61_35780</name>
</gene>
<evidence type="ECO:0000313" key="1">
    <source>
        <dbReference type="EMBL" id="RXG85606.1"/>
    </source>
</evidence>
<accession>A0A4Q0Q9F2</accession>
<dbReference type="Proteomes" id="UP000290174">
    <property type="component" value="Unassembled WGS sequence"/>
</dbReference>
<protein>
    <submittedName>
        <fullName evidence="1">Uncharacterized protein</fullName>
    </submittedName>
</protein>
<dbReference type="EMBL" id="RKMK01000056">
    <property type="protein sequence ID" value="RXG85606.1"/>
    <property type="molecule type" value="Genomic_DNA"/>
</dbReference>